<dbReference type="EMBL" id="FRDL01000006">
    <property type="protein sequence ID" value="SHN69372.1"/>
    <property type="molecule type" value="Genomic_DNA"/>
</dbReference>
<dbReference type="RefSeq" id="WP_072747500.1">
    <property type="nucleotide sequence ID" value="NZ_FOHL01000006.1"/>
</dbReference>
<gene>
    <name evidence="1" type="ORF">SAMN05216200_10661</name>
</gene>
<evidence type="ECO:0000313" key="2">
    <source>
        <dbReference type="Proteomes" id="UP000184066"/>
    </source>
</evidence>
<name>A0A1M7TF29_9RHOB</name>
<organism evidence="1 2">
    <name type="scientific">Oceanicella actignis</name>
    <dbReference type="NCBI Taxonomy" id="1189325"/>
    <lineage>
        <taxon>Bacteria</taxon>
        <taxon>Pseudomonadati</taxon>
        <taxon>Pseudomonadota</taxon>
        <taxon>Alphaproteobacteria</taxon>
        <taxon>Rhodobacterales</taxon>
        <taxon>Paracoccaceae</taxon>
        <taxon>Oceanicella</taxon>
    </lineage>
</organism>
<protein>
    <submittedName>
        <fullName evidence="1">Uncharacterized protein</fullName>
    </submittedName>
</protein>
<sequence>MRHLRLVELEQPCTAPDASAAERAALARILIWARAEAESMGCEGAAAHLRAALLCIHGKSDASS</sequence>
<dbReference type="AlphaFoldDB" id="A0A1M7TF29"/>
<dbReference type="Proteomes" id="UP000184066">
    <property type="component" value="Unassembled WGS sequence"/>
</dbReference>
<keyword evidence="2" id="KW-1185">Reference proteome</keyword>
<evidence type="ECO:0000313" key="1">
    <source>
        <dbReference type="EMBL" id="SHN69372.1"/>
    </source>
</evidence>
<proteinExistence type="predicted"/>
<accession>A0A1M7TF29</accession>
<reference evidence="1 2" key="1">
    <citation type="submission" date="2016-12" db="EMBL/GenBank/DDBJ databases">
        <authorList>
            <person name="Song W.-J."/>
            <person name="Kurnit D.M."/>
        </authorList>
    </citation>
    <scope>NUCLEOTIDE SEQUENCE [LARGE SCALE GENOMIC DNA]</scope>
    <source>
        <strain evidence="1 2">CGMCC 1.10808</strain>
    </source>
</reference>